<dbReference type="AlphaFoldDB" id="A1VSI1"/>
<protein>
    <submittedName>
        <fullName evidence="2">Phage tail E family protein</fullName>
    </submittedName>
</protein>
<dbReference type="OrthoDB" id="7366507at2"/>
<name>A1VSI1_POLNA</name>
<dbReference type="InterPro" id="IPR019289">
    <property type="entry name" value="Phage_tail_E/E"/>
</dbReference>
<gene>
    <name evidence="2" type="ordered locus">Pnap_3311</name>
</gene>
<evidence type="ECO:0000313" key="3">
    <source>
        <dbReference type="Proteomes" id="UP000000644"/>
    </source>
</evidence>
<sequence length="118" mass="12597">MTDTADTTSATTETSTSTPPALPPHTVTLDTPIQRGSQTVTHVTLRRPLSGELRGLSLASLLQLDVAQLQMLLPRITAPLLTRAEIDQLDPADLVQLGVEVTGFFLTKADRLPLSPTA</sequence>
<dbReference type="HOGENOM" id="CLU_150496_1_0_4"/>
<dbReference type="STRING" id="365044.Pnap_3311"/>
<feature type="compositionally biased region" description="Low complexity" evidence="1">
    <location>
        <begin position="1"/>
        <end position="18"/>
    </location>
</feature>
<dbReference type="Pfam" id="PF10109">
    <property type="entry name" value="Phage_TAC_7"/>
    <property type="match status" value="1"/>
</dbReference>
<evidence type="ECO:0000313" key="2">
    <source>
        <dbReference type="EMBL" id="ABM38609.1"/>
    </source>
</evidence>
<proteinExistence type="predicted"/>
<keyword evidence="3" id="KW-1185">Reference proteome</keyword>
<dbReference type="Proteomes" id="UP000000644">
    <property type="component" value="Chromosome"/>
</dbReference>
<dbReference type="KEGG" id="pna:Pnap_3311"/>
<organism evidence="2 3">
    <name type="scientific">Polaromonas naphthalenivorans (strain CJ2)</name>
    <dbReference type="NCBI Taxonomy" id="365044"/>
    <lineage>
        <taxon>Bacteria</taxon>
        <taxon>Pseudomonadati</taxon>
        <taxon>Pseudomonadota</taxon>
        <taxon>Betaproteobacteria</taxon>
        <taxon>Burkholderiales</taxon>
        <taxon>Comamonadaceae</taxon>
        <taxon>Polaromonas</taxon>
    </lineage>
</organism>
<feature type="compositionally biased region" description="Polar residues" evidence="1">
    <location>
        <begin position="28"/>
        <end position="40"/>
    </location>
</feature>
<feature type="region of interest" description="Disordered" evidence="1">
    <location>
        <begin position="1"/>
        <end position="40"/>
    </location>
</feature>
<accession>A1VSI1</accession>
<dbReference type="EMBL" id="CP000529">
    <property type="protein sequence ID" value="ABM38609.1"/>
    <property type="molecule type" value="Genomic_DNA"/>
</dbReference>
<reference evidence="3" key="1">
    <citation type="journal article" date="2009" name="Environ. Microbiol.">
        <title>The genome of Polaromonas naphthalenivorans strain CJ2, isolated from coal tar-contaminated sediment, reveals physiological and metabolic versatility and evolution through extensive horizontal gene transfer.</title>
        <authorList>
            <person name="Yagi J.M."/>
            <person name="Sims D."/>
            <person name="Brettin T."/>
            <person name="Bruce D."/>
            <person name="Madsen E.L."/>
        </authorList>
    </citation>
    <scope>NUCLEOTIDE SEQUENCE [LARGE SCALE GENOMIC DNA]</scope>
    <source>
        <strain evidence="3">CJ2</strain>
    </source>
</reference>
<dbReference type="eggNOG" id="ENOG5032YUV">
    <property type="taxonomic scope" value="Bacteria"/>
</dbReference>
<evidence type="ECO:0000256" key="1">
    <source>
        <dbReference type="SAM" id="MobiDB-lite"/>
    </source>
</evidence>
<dbReference type="RefSeq" id="WP_011802680.1">
    <property type="nucleotide sequence ID" value="NC_008781.1"/>
</dbReference>